<evidence type="ECO:0000313" key="4">
    <source>
        <dbReference type="EMBL" id="MVT09300.1"/>
    </source>
</evidence>
<evidence type="ECO:0000259" key="3">
    <source>
        <dbReference type="PROSITE" id="PS51186"/>
    </source>
</evidence>
<sequence length="173" mass="20247">MEKVSISRVTLTDIDVLQTIGKQTFIETFAPHNSEQNMTRYLEDGFSRQKLTDEINTDGSVFYFAQLEGRVIGYLKINTGAAQTEIQDSNALEIERIYVVQEYHGRKVGQLLYEWAIQIAYERKFDYVWLGVWEHNTKAIRFYEKNGFVPFDKHVFILGDDEQTDIMMKKSLK</sequence>
<feature type="domain" description="N-acetyltransferase" evidence="3">
    <location>
        <begin position="4"/>
        <end position="173"/>
    </location>
</feature>
<dbReference type="AlphaFoldDB" id="A0A7K1U4M8"/>
<dbReference type="PROSITE" id="PS51186">
    <property type="entry name" value="GNAT"/>
    <property type="match status" value="1"/>
</dbReference>
<accession>A0A7K1U4M8</accession>
<dbReference type="SUPFAM" id="SSF55729">
    <property type="entry name" value="Acyl-CoA N-acyltransferases (Nat)"/>
    <property type="match status" value="1"/>
</dbReference>
<keyword evidence="5" id="KW-1185">Reference proteome</keyword>
<organism evidence="4 5">
    <name type="scientific">Chitinophaga tropicalis</name>
    <dbReference type="NCBI Taxonomy" id="2683588"/>
    <lineage>
        <taxon>Bacteria</taxon>
        <taxon>Pseudomonadati</taxon>
        <taxon>Bacteroidota</taxon>
        <taxon>Chitinophagia</taxon>
        <taxon>Chitinophagales</taxon>
        <taxon>Chitinophagaceae</taxon>
        <taxon>Chitinophaga</taxon>
    </lineage>
</organism>
<dbReference type="Gene3D" id="3.40.630.30">
    <property type="match status" value="1"/>
</dbReference>
<dbReference type="GO" id="GO:0016747">
    <property type="term" value="F:acyltransferase activity, transferring groups other than amino-acyl groups"/>
    <property type="evidence" value="ECO:0007669"/>
    <property type="project" value="InterPro"/>
</dbReference>
<dbReference type="PANTHER" id="PTHR42919:SF8">
    <property type="entry name" value="N-ALPHA-ACETYLTRANSFERASE 50"/>
    <property type="match status" value="1"/>
</dbReference>
<keyword evidence="2" id="KW-0012">Acyltransferase</keyword>
<dbReference type="CDD" id="cd04301">
    <property type="entry name" value="NAT_SF"/>
    <property type="match status" value="1"/>
</dbReference>
<dbReference type="PANTHER" id="PTHR42919">
    <property type="entry name" value="N-ALPHA-ACETYLTRANSFERASE"/>
    <property type="match status" value="1"/>
</dbReference>
<evidence type="ECO:0000313" key="5">
    <source>
        <dbReference type="Proteomes" id="UP000461730"/>
    </source>
</evidence>
<dbReference type="RefSeq" id="WP_157306729.1">
    <property type="nucleotide sequence ID" value="NZ_WRXN01000005.1"/>
</dbReference>
<dbReference type="InterPro" id="IPR051556">
    <property type="entry name" value="N-term/lysine_N-AcTrnsfr"/>
</dbReference>
<evidence type="ECO:0000256" key="1">
    <source>
        <dbReference type="ARBA" id="ARBA00022679"/>
    </source>
</evidence>
<evidence type="ECO:0000256" key="2">
    <source>
        <dbReference type="ARBA" id="ARBA00023315"/>
    </source>
</evidence>
<name>A0A7K1U4M8_9BACT</name>
<keyword evidence="1 4" id="KW-0808">Transferase</keyword>
<protein>
    <submittedName>
        <fullName evidence="4">GNAT family N-acetyltransferase</fullName>
    </submittedName>
</protein>
<dbReference type="EMBL" id="WRXN01000005">
    <property type="protein sequence ID" value="MVT09300.1"/>
    <property type="molecule type" value="Genomic_DNA"/>
</dbReference>
<gene>
    <name evidence="4" type="ORF">GO493_13605</name>
</gene>
<dbReference type="InterPro" id="IPR016181">
    <property type="entry name" value="Acyl_CoA_acyltransferase"/>
</dbReference>
<reference evidence="4 5" key="1">
    <citation type="submission" date="2019-12" db="EMBL/GenBank/DDBJ databases">
        <title>Chitinophaga sp. strain ysch24 (GDMCC 1.1355), whole genome shotgun sequence.</title>
        <authorList>
            <person name="Zhang X."/>
        </authorList>
    </citation>
    <scope>NUCLEOTIDE SEQUENCE [LARGE SCALE GENOMIC DNA]</scope>
    <source>
        <strain evidence="5">ysch24</strain>
    </source>
</reference>
<comment type="caution">
    <text evidence="4">The sequence shown here is derived from an EMBL/GenBank/DDBJ whole genome shotgun (WGS) entry which is preliminary data.</text>
</comment>
<proteinExistence type="predicted"/>
<dbReference type="InterPro" id="IPR000182">
    <property type="entry name" value="GNAT_dom"/>
</dbReference>
<dbReference type="Pfam" id="PF00583">
    <property type="entry name" value="Acetyltransf_1"/>
    <property type="match status" value="1"/>
</dbReference>
<dbReference type="Proteomes" id="UP000461730">
    <property type="component" value="Unassembled WGS sequence"/>
</dbReference>